<dbReference type="CDD" id="cd02440">
    <property type="entry name" value="AdoMet_MTases"/>
    <property type="match status" value="1"/>
</dbReference>
<dbReference type="GO" id="GO:0008168">
    <property type="term" value="F:methyltransferase activity"/>
    <property type="evidence" value="ECO:0007669"/>
    <property type="project" value="UniProtKB-KW"/>
</dbReference>
<proteinExistence type="predicted"/>
<organism evidence="2 3">
    <name type="scientific">Lophiotrema nucula</name>
    <dbReference type="NCBI Taxonomy" id="690887"/>
    <lineage>
        <taxon>Eukaryota</taxon>
        <taxon>Fungi</taxon>
        <taxon>Dikarya</taxon>
        <taxon>Ascomycota</taxon>
        <taxon>Pezizomycotina</taxon>
        <taxon>Dothideomycetes</taxon>
        <taxon>Pleosporomycetidae</taxon>
        <taxon>Pleosporales</taxon>
        <taxon>Lophiotremataceae</taxon>
        <taxon>Lophiotrema</taxon>
    </lineage>
</organism>
<sequence length="257" mass="28684">MSESNSYTYKQGHHRTVTRNHARRTAEVEGAFILPHLKSNFTILDIGCGPGSITTGFAKYVSEGTVTGVDITDEVLEQAREYVSSQDPKPQNVTFELGNVLEGLKYGDASFDVVFCNQVLLHIPEPVKALKEMRRVLKPGGFFACRESDMPFRWYPYPPGIQLSDKGGSMMHVFAREAGFEPKKMAKGAGAEVHAGEEEARFFGLHMLGRVEGSTEQYKALGATDQEIDLMKRDLKAWAEDVDAWFAILQAELICWK</sequence>
<accession>A0A6A5ZCD4</accession>
<dbReference type="OrthoDB" id="10017101at2759"/>
<feature type="domain" description="Methyltransferase" evidence="1">
    <location>
        <begin position="38"/>
        <end position="149"/>
    </location>
</feature>
<keyword evidence="2" id="KW-0489">Methyltransferase</keyword>
<dbReference type="PANTHER" id="PTHR43591">
    <property type="entry name" value="METHYLTRANSFERASE"/>
    <property type="match status" value="1"/>
</dbReference>
<dbReference type="Proteomes" id="UP000799770">
    <property type="component" value="Unassembled WGS sequence"/>
</dbReference>
<reference evidence="2" key="1">
    <citation type="journal article" date="2020" name="Stud. Mycol.">
        <title>101 Dothideomycetes genomes: a test case for predicting lifestyles and emergence of pathogens.</title>
        <authorList>
            <person name="Haridas S."/>
            <person name="Albert R."/>
            <person name="Binder M."/>
            <person name="Bloem J."/>
            <person name="Labutti K."/>
            <person name="Salamov A."/>
            <person name="Andreopoulos B."/>
            <person name="Baker S."/>
            <person name="Barry K."/>
            <person name="Bills G."/>
            <person name="Bluhm B."/>
            <person name="Cannon C."/>
            <person name="Castanera R."/>
            <person name="Culley D."/>
            <person name="Daum C."/>
            <person name="Ezra D."/>
            <person name="Gonzalez J."/>
            <person name="Henrissat B."/>
            <person name="Kuo A."/>
            <person name="Liang C."/>
            <person name="Lipzen A."/>
            <person name="Lutzoni F."/>
            <person name="Magnuson J."/>
            <person name="Mondo S."/>
            <person name="Nolan M."/>
            <person name="Ohm R."/>
            <person name="Pangilinan J."/>
            <person name="Park H.-J."/>
            <person name="Ramirez L."/>
            <person name="Alfaro M."/>
            <person name="Sun H."/>
            <person name="Tritt A."/>
            <person name="Yoshinaga Y."/>
            <person name="Zwiers L.-H."/>
            <person name="Turgeon B."/>
            <person name="Goodwin S."/>
            <person name="Spatafora J."/>
            <person name="Crous P."/>
            <person name="Grigoriev I."/>
        </authorList>
    </citation>
    <scope>NUCLEOTIDE SEQUENCE</scope>
    <source>
        <strain evidence="2">CBS 627.86</strain>
    </source>
</reference>
<dbReference type="Pfam" id="PF13847">
    <property type="entry name" value="Methyltransf_31"/>
    <property type="match status" value="1"/>
</dbReference>
<evidence type="ECO:0000259" key="1">
    <source>
        <dbReference type="Pfam" id="PF13847"/>
    </source>
</evidence>
<dbReference type="AlphaFoldDB" id="A0A6A5ZCD4"/>
<dbReference type="SUPFAM" id="SSF53335">
    <property type="entry name" value="S-adenosyl-L-methionine-dependent methyltransferases"/>
    <property type="match status" value="1"/>
</dbReference>
<evidence type="ECO:0000313" key="2">
    <source>
        <dbReference type="EMBL" id="KAF2116885.1"/>
    </source>
</evidence>
<dbReference type="PANTHER" id="PTHR43591:SF24">
    <property type="entry name" value="2-METHOXY-6-POLYPRENYL-1,4-BENZOQUINOL METHYLASE, MITOCHONDRIAL"/>
    <property type="match status" value="1"/>
</dbReference>
<dbReference type="InterPro" id="IPR025714">
    <property type="entry name" value="Methyltranfer_dom"/>
</dbReference>
<gene>
    <name evidence="2" type="ORF">BDV96DRAFT_612022</name>
</gene>
<keyword evidence="2" id="KW-0808">Transferase</keyword>
<dbReference type="GO" id="GO:0032259">
    <property type="term" value="P:methylation"/>
    <property type="evidence" value="ECO:0007669"/>
    <property type="project" value="UniProtKB-KW"/>
</dbReference>
<dbReference type="Gene3D" id="3.40.50.150">
    <property type="entry name" value="Vaccinia Virus protein VP39"/>
    <property type="match status" value="1"/>
</dbReference>
<keyword evidence="3" id="KW-1185">Reference proteome</keyword>
<evidence type="ECO:0000313" key="3">
    <source>
        <dbReference type="Proteomes" id="UP000799770"/>
    </source>
</evidence>
<dbReference type="InterPro" id="IPR029063">
    <property type="entry name" value="SAM-dependent_MTases_sf"/>
</dbReference>
<name>A0A6A5ZCD4_9PLEO</name>
<dbReference type="EMBL" id="ML977320">
    <property type="protein sequence ID" value="KAF2116885.1"/>
    <property type="molecule type" value="Genomic_DNA"/>
</dbReference>
<protein>
    <submittedName>
        <fullName evidence="2">S-adenosyl-L-methionine-dependent methyltransferase</fullName>
    </submittedName>
</protein>